<dbReference type="GO" id="GO:0022857">
    <property type="term" value="F:transmembrane transporter activity"/>
    <property type="evidence" value="ECO:0007669"/>
    <property type="project" value="InterPro"/>
</dbReference>
<accession>A0A518E2I3</accession>
<dbReference type="InterPro" id="IPR003400">
    <property type="entry name" value="ExbD"/>
</dbReference>
<evidence type="ECO:0000256" key="2">
    <source>
        <dbReference type="ARBA" id="ARBA00005811"/>
    </source>
</evidence>
<comment type="similarity">
    <text evidence="2 7">Belongs to the ExbD/TolR family.</text>
</comment>
<keyword evidence="7" id="KW-0813">Transport</keyword>
<keyword evidence="4 7" id="KW-0812">Transmembrane</keyword>
<reference evidence="8 9" key="1">
    <citation type="submission" date="2019-02" db="EMBL/GenBank/DDBJ databases">
        <title>Deep-cultivation of Planctomycetes and their phenomic and genomic characterization uncovers novel biology.</title>
        <authorList>
            <person name="Wiegand S."/>
            <person name="Jogler M."/>
            <person name="Boedeker C."/>
            <person name="Pinto D."/>
            <person name="Vollmers J."/>
            <person name="Rivas-Marin E."/>
            <person name="Kohn T."/>
            <person name="Peeters S.H."/>
            <person name="Heuer A."/>
            <person name="Rast P."/>
            <person name="Oberbeckmann S."/>
            <person name="Bunk B."/>
            <person name="Jeske O."/>
            <person name="Meyerdierks A."/>
            <person name="Storesund J.E."/>
            <person name="Kallscheuer N."/>
            <person name="Luecker S."/>
            <person name="Lage O.M."/>
            <person name="Pohl T."/>
            <person name="Merkel B.J."/>
            <person name="Hornburger P."/>
            <person name="Mueller R.-W."/>
            <person name="Bruemmer F."/>
            <person name="Labrenz M."/>
            <person name="Spormann A.M."/>
            <person name="Op den Camp H."/>
            <person name="Overmann J."/>
            <person name="Amann R."/>
            <person name="Jetten M.S.M."/>
            <person name="Mascher T."/>
            <person name="Medema M.H."/>
            <person name="Devos D.P."/>
            <person name="Kaster A.-K."/>
            <person name="Ovreas L."/>
            <person name="Rohde M."/>
            <person name="Galperin M.Y."/>
            <person name="Jogler C."/>
        </authorList>
    </citation>
    <scope>NUCLEOTIDE SEQUENCE [LARGE SCALE GENOMIC DNA]</scope>
    <source>
        <strain evidence="8 9">Pla85_3_4</strain>
    </source>
</reference>
<comment type="subcellular location">
    <subcellularLocation>
        <location evidence="1">Cell membrane</location>
        <topology evidence="1">Single-pass membrane protein</topology>
    </subcellularLocation>
    <subcellularLocation>
        <location evidence="7">Cell membrane</location>
        <topology evidence="7">Single-pass type II membrane protein</topology>
    </subcellularLocation>
</comment>
<dbReference type="OrthoDB" id="281590at2"/>
<dbReference type="GO" id="GO:0015031">
    <property type="term" value="P:protein transport"/>
    <property type="evidence" value="ECO:0007669"/>
    <property type="project" value="UniProtKB-KW"/>
</dbReference>
<keyword evidence="6" id="KW-0472">Membrane</keyword>
<evidence type="ECO:0000256" key="3">
    <source>
        <dbReference type="ARBA" id="ARBA00022475"/>
    </source>
</evidence>
<gene>
    <name evidence="8" type="ORF">Pla8534_61350</name>
</gene>
<organism evidence="8 9">
    <name type="scientific">Lignipirellula cremea</name>
    <dbReference type="NCBI Taxonomy" id="2528010"/>
    <lineage>
        <taxon>Bacteria</taxon>
        <taxon>Pseudomonadati</taxon>
        <taxon>Planctomycetota</taxon>
        <taxon>Planctomycetia</taxon>
        <taxon>Pirellulales</taxon>
        <taxon>Pirellulaceae</taxon>
        <taxon>Lignipirellula</taxon>
    </lineage>
</organism>
<dbReference type="Pfam" id="PF02472">
    <property type="entry name" value="ExbD"/>
    <property type="match status" value="1"/>
</dbReference>
<evidence type="ECO:0000256" key="6">
    <source>
        <dbReference type="ARBA" id="ARBA00023136"/>
    </source>
</evidence>
<protein>
    <submittedName>
        <fullName evidence="8">Biopolymer transport protein ExbD</fullName>
    </submittedName>
</protein>
<dbReference type="PANTHER" id="PTHR30558:SF3">
    <property type="entry name" value="BIOPOLYMER TRANSPORT PROTEIN EXBD-RELATED"/>
    <property type="match status" value="1"/>
</dbReference>
<dbReference type="KEGG" id="lcre:Pla8534_61350"/>
<evidence type="ECO:0000256" key="5">
    <source>
        <dbReference type="ARBA" id="ARBA00022989"/>
    </source>
</evidence>
<evidence type="ECO:0000256" key="1">
    <source>
        <dbReference type="ARBA" id="ARBA00004162"/>
    </source>
</evidence>
<name>A0A518E2I3_9BACT</name>
<evidence type="ECO:0000256" key="4">
    <source>
        <dbReference type="ARBA" id="ARBA00022692"/>
    </source>
</evidence>
<dbReference type="PANTHER" id="PTHR30558">
    <property type="entry name" value="EXBD MEMBRANE COMPONENT OF PMF-DRIVEN MACROMOLECULE IMPORT SYSTEM"/>
    <property type="match status" value="1"/>
</dbReference>
<dbReference type="Proteomes" id="UP000317648">
    <property type="component" value="Chromosome"/>
</dbReference>
<keyword evidence="9" id="KW-1185">Reference proteome</keyword>
<dbReference type="GO" id="GO:0005886">
    <property type="term" value="C:plasma membrane"/>
    <property type="evidence" value="ECO:0007669"/>
    <property type="project" value="UniProtKB-SubCell"/>
</dbReference>
<sequence>MRRRSIFQRRPELHIEMTPMIDVVFLLLIFFVYAASDAITELVMPSQMSAAQGTAAADPNEPPPPEEDFPEIVVRITAQGTAVAWQVNGETVPTLAAMREILLPIARQKRDAPVIVHPDPEVEFGDVIDIYDLAKIVGFEKISFAAAG</sequence>
<dbReference type="Gene3D" id="3.30.420.270">
    <property type="match status" value="1"/>
</dbReference>
<keyword evidence="7" id="KW-0653">Protein transport</keyword>
<dbReference type="EMBL" id="CP036433">
    <property type="protein sequence ID" value="QDU98273.1"/>
    <property type="molecule type" value="Genomic_DNA"/>
</dbReference>
<dbReference type="AlphaFoldDB" id="A0A518E2I3"/>
<evidence type="ECO:0000313" key="8">
    <source>
        <dbReference type="EMBL" id="QDU98273.1"/>
    </source>
</evidence>
<dbReference type="RefSeq" id="WP_145057401.1">
    <property type="nucleotide sequence ID" value="NZ_CP036433.1"/>
</dbReference>
<keyword evidence="3" id="KW-1003">Cell membrane</keyword>
<evidence type="ECO:0000256" key="7">
    <source>
        <dbReference type="RuleBase" id="RU003879"/>
    </source>
</evidence>
<evidence type="ECO:0000313" key="9">
    <source>
        <dbReference type="Proteomes" id="UP000317648"/>
    </source>
</evidence>
<proteinExistence type="inferred from homology"/>
<keyword evidence="5" id="KW-1133">Transmembrane helix</keyword>